<dbReference type="PROSITE" id="PS00924">
    <property type="entry name" value="ASP_GLU_RACEMASE_2"/>
    <property type="match status" value="1"/>
</dbReference>
<feature type="binding site" evidence="8">
    <location>
        <begin position="201"/>
        <end position="202"/>
    </location>
    <ligand>
        <name>substrate</name>
    </ligand>
</feature>
<dbReference type="InterPro" id="IPR033134">
    <property type="entry name" value="Asp/Glu_racemase_AS_2"/>
</dbReference>
<evidence type="ECO:0000256" key="6">
    <source>
        <dbReference type="ARBA" id="ARBA00023316"/>
    </source>
</evidence>
<evidence type="ECO:0000256" key="2">
    <source>
        <dbReference type="ARBA" id="ARBA00013090"/>
    </source>
</evidence>
<dbReference type="GO" id="GO:0008881">
    <property type="term" value="F:glutamate racemase activity"/>
    <property type="evidence" value="ECO:0007669"/>
    <property type="project" value="UniProtKB-UniRule"/>
</dbReference>
<dbReference type="InterPro" id="IPR001920">
    <property type="entry name" value="Asp/Glu_race"/>
</dbReference>
<dbReference type="SUPFAM" id="SSF53681">
    <property type="entry name" value="Aspartate/glutamate racemase"/>
    <property type="match status" value="2"/>
</dbReference>
<sequence>MFLSNILEGSLSYFSEPEPQRAPIGIFDSGVGGLTVLRQLYRQLPNESIIYFGDTARLPYGIRSQAEITQFVRDIMNWLQDQQVKMVIMACNTSSALAIDAIREEYNLPILGVILPGARAAVSCGKRIGVIATPATAKSNAYKRAIQEIDADAQVWQVGCPEFVPIIEQNRIHDPYTTEVARSYLEPLLIQQIDTLVFGCTHYPHLAPVLRSLLPNTVNLVDPAVHVVAACAQELDLLGLKNTHLPLPTRFAVSGCPSTFAQSAVQWLGTTPTVEAVSFSDIPVSHRQQS</sequence>
<accession>A0A951QIU2</accession>
<dbReference type="NCBIfam" id="TIGR00067">
    <property type="entry name" value="glut_race"/>
    <property type="match status" value="1"/>
</dbReference>
<dbReference type="FunFam" id="3.40.50.1860:FF:000002">
    <property type="entry name" value="Glutamate racemase"/>
    <property type="match status" value="1"/>
</dbReference>
<protein>
    <recommendedName>
        <fullName evidence="7 8">Glutamate racemase</fullName>
        <ecNumber evidence="2 8">5.1.1.3</ecNumber>
    </recommendedName>
</protein>
<comment type="catalytic activity">
    <reaction evidence="1 8">
        <text>L-glutamate = D-glutamate</text>
        <dbReference type="Rhea" id="RHEA:12813"/>
        <dbReference type="ChEBI" id="CHEBI:29985"/>
        <dbReference type="ChEBI" id="CHEBI:29986"/>
        <dbReference type="EC" id="5.1.1.3"/>
    </reaction>
</comment>
<proteinExistence type="inferred from homology"/>
<evidence type="ECO:0000256" key="8">
    <source>
        <dbReference type="HAMAP-Rule" id="MF_00258"/>
    </source>
</evidence>
<dbReference type="PANTHER" id="PTHR21198:SF2">
    <property type="entry name" value="GLUTAMATE RACEMASE"/>
    <property type="match status" value="1"/>
</dbReference>
<comment type="similarity">
    <text evidence="8">Belongs to the aspartate/glutamate racemases family.</text>
</comment>
<evidence type="ECO:0000256" key="3">
    <source>
        <dbReference type="ARBA" id="ARBA00022960"/>
    </source>
</evidence>
<reference evidence="9" key="1">
    <citation type="submission" date="2021-05" db="EMBL/GenBank/DDBJ databases">
        <authorList>
            <person name="Pietrasiak N."/>
            <person name="Ward R."/>
            <person name="Stajich J.E."/>
            <person name="Kurbessoian T."/>
        </authorList>
    </citation>
    <scope>NUCLEOTIDE SEQUENCE</scope>
    <source>
        <strain evidence="9">GSE-NOS-MK-12-04C</strain>
    </source>
</reference>
<dbReference type="Proteomes" id="UP000729701">
    <property type="component" value="Unassembled WGS sequence"/>
</dbReference>
<dbReference type="HAMAP" id="MF_00258">
    <property type="entry name" value="Glu_racemase"/>
    <property type="match status" value="1"/>
</dbReference>
<dbReference type="EC" id="5.1.1.3" evidence="2 8"/>
<name>A0A951QIU2_9CYAN</name>
<dbReference type="GO" id="GO:0008360">
    <property type="term" value="P:regulation of cell shape"/>
    <property type="evidence" value="ECO:0007669"/>
    <property type="project" value="UniProtKB-KW"/>
</dbReference>
<dbReference type="InterPro" id="IPR015942">
    <property type="entry name" value="Asp/Glu/hydantoin_racemase"/>
</dbReference>
<evidence type="ECO:0000313" key="9">
    <source>
        <dbReference type="EMBL" id="MBW4666680.1"/>
    </source>
</evidence>
<dbReference type="AlphaFoldDB" id="A0A951QIU2"/>
<keyword evidence="5 8" id="KW-0413">Isomerase</keyword>
<evidence type="ECO:0000256" key="1">
    <source>
        <dbReference type="ARBA" id="ARBA00001602"/>
    </source>
</evidence>
<evidence type="ECO:0000256" key="5">
    <source>
        <dbReference type="ARBA" id="ARBA00023235"/>
    </source>
</evidence>
<dbReference type="InterPro" id="IPR018187">
    <property type="entry name" value="Asp/Glu_racemase_AS_1"/>
</dbReference>
<dbReference type="PANTHER" id="PTHR21198">
    <property type="entry name" value="GLUTAMATE RACEMASE"/>
    <property type="match status" value="1"/>
</dbReference>
<dbReference type="Gene3D" id="3.40.50.1860">
    <property type="match status" value="2"/>
</dbReference>
<evidence type="ECO:0000313" key="10">
    <source>
        <dbReference type="Proteomes" id="UP000729701"/>
    </source>
</evidence>
<keyword evidence="3 8" id="KW-0133">Cell shape</keyword>
<keyword evidence="6 8" id="KW-0961">Cell wall biogenesis/degradation</keyword>
<organism evidence="9 10">
    <name type="scientific">Cyanomargarita calcarea GSE-NOS-MK-12-04C</name>
    <dbReference type="NCBI Taxonomy" id="2839659"/>
    <lineage>
        <taxon>Bacteria</taxon>
        <taxon>Bacillati</taxon>
        <taxon>Cyanobacteriota</taxon>
        <taxon>Cyanophyceae</taxon>
        <taxon>Nostocales</taxon>
        <taxon>Cyanomargaritaceae</taxon>
        <taxon>Cyanomargarita</taxon>
    </lineage>
</organism>
<feature type="binding site" evidence="8">
    <location>
        <begin position="92"/>
        <end position="93"/>
    </location>
    <ligand>
        <name>substrate</name>
    </ligand>
</feature>
<feature type="binding site" evidence="8">
    <location>
        <begin position="60"/>
        <end position="61"/>
    </location>
    <ligand>
        <name>substrate</name>
    </ligand>
</feature>
<dbReference type="PROSITE" id="PS00923">
    <property type="entry name" value="ASP_GLU_RACEMASE_1"/>
    <property type="match status" value="1"/>
</dbReference>
<gene>
    <name evidence="8 9" type="primary">murI</name>
    <name evidence="9" type="ORF">KME60_04365</name>
</gene>
<dbReference type="GO" id="GO:0009252">
    <property type="term" value="P:peptidoglycan biosynthetic process"/>
    <property type="evidence" value="ECO:0007669"/>
    <property type="project" value="UniProtKB-UniRule"/>
</dbReference>
<evidence type="ECO:0000256" key="4">
    <source>
        <dbReference type="ARBA" id="ARBA00022984"/>
    </source>
</evidence>
<dbReference type="InterPro" id="IPR004391">
    <property type="entry name" value="Glu_race"/>
</dbReference>
<feature type="binding site" evidence="8">
    <location>
        <begin position="28"/>
        <end position="29"/>
    </location>
    <ligand>
        <name>substrate</name>
    </ligand>
</feature>
<dbReference type="EMBL" id="JAHHGZ010000004">
    <property type="protein sequence ID" value="MBW4666680.1"/>
    <property type="molecule type" value="Genomic_DNA"/>
</dbReference>
<comment type="caution">
    <text evidence="9">The sequence shown here is derived from an EMBL/GenBank/DDBJ whole genome shotgun (WGS) entry which is preliminary data.</text>
</comment>
<dbReference type="GO" id="GO:0071555">
    <property type="term" value="P:cell wall organization"/>
    <property type="evidence" value="ECO:0007669"/>
    <property type="project" value="UniProtKB-KW"/>
</dbReference>
<keyword evidence="4 8" id="KW-0573">Peptidoglycan synthesis</keyword>
<comment type="pathway">
    <text evidence="8">Cell wall biogenesis; peptidoglycan biosynthesis.</text>
</comment>
<comment type="function">
    <text evidence="8">Provides the (R)-glutamate required for cell wall biosynthesis.</text>
</comment>
<dbReference type="Pfam" id="PF01177">
    <property type="entry name" value="Asp_Glu_race"/>
    <property type="match status" value="1"/>
</dbReference>
<reference evidence="9" key="2">
    <citation type="journal article" date="2022" name="Microbiol. Resour. Announc.">
        <title>Metagenome Sequencing to Explore Phylogenomics of Terrestrial Cyanobacteria.</title>
        <authorList>
            <person name="Ward R.D."/>
            <person name="Stajich J.E."/>
            <person name="Johansen J.R."/>
            <person name="Huntemann M."/>
            <person name="Clum A."/>
            <person name="Foster B."/>
            <person name="Foster B."/>
            <person name="Roux S."/>
            <person name="Palaniappan K."/>
            <person name="Varghese N."/>
            <person name="Mukherjee S."/>
            <person name="Reddy T.B.K."/>
            <person name="Daum C."/>
            <person name="Copeland A."/>
            <person name="Chen I.A."/>
            <person name="Ivanova N.N."/>
            <person name="Kyrpides N.C."/>
            <person name="Shapiro N."/>
            <person name="Eloe-Fadrosh E.A."/>
            <person name="Pietrasiak N."/>
        </authorList>
    </citation>
    <scope>NUCLEOTIDE SEQUENCE</scope>
    <source>
        <strain evidence="9">GSE-NOS-MK-12-04C</strain>
    </source>
</reference>
<feature type="active site" description="Proton donor/acceptor" evidence="8">
    <location>
        <position position="200"/>
    </location>
</feature>
<evidence type="ECO:0000256" key="7">
    <source>
        <dbReference type="ARBA" id="ARBA00070053"/>
    </source>
</evidence>
<feature type="active site" description="Proton donor/acceptor" evidence="8">
    <location>
        <position position="91"/>
    </location>
</feature>